<keyword evidence="3" id="KW-1185">Reference proteome</keyword>
<feature type="transmembrane region" description="Helical" evidence="1">
    <location>
        <begin position="229"/>
        <end position="248"/>
    </location>
</feature>
<feature type="transmembrane region" description="Helical" evidence="1">
    <location>
        <begin position="63"/>
        <end position="83"/>
    </location>
</feature>
<feature type="transmembrane region" description="Helical" evidence="1">
    <location>
        <begin position="371"/>
        <end position="396"/>
    </location>
</feature>
<evidence type="ECO:0008006" key="4">
    <source>
        <dbReference type="Google" id="ProtNLM"/>
    </source>
</evidence>
<feature type="transmembrane region" description="Helical" evidence="1">
    <location>
        <begin position="7"/>
        <end position="29"/>
    </location>
</feature>
<evidence type="ECO:0000313" key="3">
    <source>
        <dbReference type="Proteomes" id="UP001595976"/>
    </source>
</evidence>
<reference evidence="3" key="1">
    <citation type="journal article" date="2019" name="Int. J. Syst. Evol. Microbiol.">
        <title>The Global Catalogue of Microorganisms (GCM) 10K type strain sequencing project: providing services to taxonomists for standard genome sequencing and annotation.</title>
        <authorList>
            <consortium name="The Broad Institute Genomics Platform"/>
            <consortium name="The Broad Institute Genome Sequencing Center for Infectious Disease"/>
            <person name="Wu L."/>
            <person name="Ma J."/>
        </authorList>
    </citation>
    <scope>NUCLEOTIDE SEQUENCE [LARGE SCALE GENOMIC DNA]</scope>
    <source>
        <strain evidence="3">CGMCC 1.15643</strain>
    </source>
</reference>
<feature type="transmembrane region" description="Helical" evidence="1">
    <location>
        <begin position="35"/>
        <end position="56"/>
    </location>
</feature>
<gene>
    <name evidence="2" type="ORF">ACFPK2_12930</name>
</gene>
<proteinExistence type="predicted"/>
<feature type="transmembrane region" description="Helical" evidence="1">
    <location>
        <begin position="340"/>
        <end position="365"/>
    </location>
</feature>
<feature type="transmembrane region" description="Helical" evidence="1">
    <location>
        <begin position="180"/>
        <end position="209"/>
    </location>
</feature>
<dbReference type="EMBL" id="JBHSLI010000005">
    <property type="protein sequence ID" value="MFC5293888.1"/>
    <property type="molecule type" value="Genomic_DNA"/>
</dbReference>
<comment type="caution">
    <text evidence="2">The sequence shown here is derived from an EMBL/GenBank/DDBJ whole genome shotgun (WGS) entry which is preliminary data.</text>
</comment>
<name>A0ABW0F3B2_9HYPH</name>
<evidence type="ECO:0000313" key="2">
    <source>
        <dbReference type="EMBL" id="MFC5293888.1"/>
    </source>
</evidence>
<keyword evidence="1" id="KW-1133">Transmembrane helix</keyword>
<accession>A0ABW0F3B2</accession>
<feature type="transmembrane region" description="Helical" evidence="1">
    <location>
        <begin position="114"/>
        <end position="137"/>
    </location>
</feature>
<dbReference type="Proteomes" id="UP001595976">
    <property type="component" value="Unassembled WGS sequence"/>
</dbReference>
<feature type="transmembrane region" description="Helical" evidence="1">
    <location>
        <begin position="89"/>
        <end position="107"/>
    </location>
</feature>
<protein>
    <recommendedName>
        <fullName evidence="4">O-antigen ligase-like membrane protein</fullName>
    </recommendedName>
</protein>
<evidence type="ECO:0000256" key="1">
    <source>
        <dbReference type="SAM" id="Phobius"/>
    </source>
</evidence>
<keyword evidence="1" id="KW-0812">Transmembrane</keyword>
<dbReference type="RefSeq" id="WP_158447009.1">
    <property type="nucleotide sequence ID" value="NZ_JAOAOS010000005.1"/>
</dbReference>
<sequence length="418" mass="44721">MSKAVTIAAKINLAALIVIFQSNFLYFFYGPLSSFSFWKLCYYSIWGVTVLVSLISIIERRHLARAVAPIANVLMLCALIIFIHPIDNISKSFLAGLCTFICVFVLASRAGAKWALSFSACVTAFAGGLCLMDAAFPALFGNTAGRASGFVGNANDAAMQLLLGLIVSVQALPRGLRASYVVWICAAIIATLSRSTMLVASIVLAISAARQPEVRAMVRNVAGARETRVIASVVVLWLAAAAIWNPFFGKGNDSIVDRIGQLPFALQSFLGSVRPMWDQQAENNSYPDGASNGDFKNLEQVDSAAARGIYLRRSISAYSSGPPTGIGLAEAYKLSSHNTYLLFGVAFSTIGFAIPIMIIFLIFAYSGFGLALPMTVCTLMLFSSNILFFPATMILLSLGMVGKQASISVSSSSAENRI</sequence>
<organism evidence="2 3">
    <name type="scientific">Bosea minatitlanensis</name>
    <dbReference type="NCBI Taxonomy" id="128782"/>
    <lineage>
        <taxon>Bacteria</taxon>
        <taxon>Pseudomonadati</taxon>
        <taxon>Pseudomonadota</taxon>
        <taxon>Alphaproteobacteria</taxon>
        <taxon>Hyphomicrobiales</taxon>
        <taxon>Boseaceae</taxon>
        <taxon>Bosea</taxon>
    </lineage>
</organism>
<keyword evidence="1" id="KW-0472">Membrane</keyword>